<feature type="region of interest" description="Disordered" evidence="2">
    <location>
        <begin position="317"/>
        <end position="339"/>
    </location>
</feature>
<feature type="compositionally biased region" description="Acidic residues" evidence="2">
    <location>
        <begin position="1530"/>
        <end position="1559"/>
    </location>
</feature>
<feature type="region of interest" description="Disordered" evidence="2">
    <location>
        <begin position="1601"/>
        <end position="1678"/>
    </location>
</feature>
<feature type="coiled-coil region" evidence="1">
    <location>
        <begin position="672"/>
        <end position="850"/>
    </location>
</feature>
<keyword evidence="1" id="KW-0175">Coiled coil</keyword>
<feature type="coiled-coil region" evidence="1">
    <location>
        <begin position="278"/>
        <end position="316"/>
    </location>
</feature>
<evidence type="ECO:0000256" key="1">
    <source>
        <dbReference type="SAM" id="Coils"/>
    </source>
</evidence>
<accession>A0AAW2Z5M4</accession>
<dbReference type="Gene3D" id="1.10.287.1490">
    <property type="match status" value="1"/>
</dbReference>
<dbReference type="EMBL" id="JAOPGA020001029">
    <property type="protein sequence ID" value="KAL0484230.1"/>
    <property type="molecule type" value="Genomic_DNA"/>
</dbReference>
<feature type="coiled-coil region" evidence="1">
    <location>
        <begin position="410"/>
        <end position="472"/>
    </location>
</feature>
<feature type="compositionally biased region" description="Basic and acidic residues" evidence="2">
    <location>
        <begin position="1560"/>
        <end position="1572"/>
    </location>
</feature>
<feature type="compositionally biased region" description="Polar residues" evidence="2">
    <location>
        <begin position="317"/>
        <end position="332"/>
    </location>
</feature>
<feature type="compositionally biased region" description="Low complexity" evidence="2">
    <location>
        <begin position="1613"/>
        <end position="1624"/>
    </location>
</feature>
<dbReference type="PANTHER" id="PTHR18898:SF2">
    <property type="entry name" value="NUCLEOPROTEIN TPR"/>
    <property type="match status" value="1"/>
</dbReference>
<reference evidence="3 4" key="1">
    <citation type="submission" date="2024-03" db="EMBL/GenBank/DDBJ databases">
        <title>The Acrasis kona genome and developmental transcriptomes reveal deep origins of eukaryotic multicellular pathways.</title>
        <authorList>
            <person name="Sheikh S."/>
            <person name="Fu C.-J."/>
            <person name="Brown M.W."/>
            <person name="Baldauf S.L."/>
        </authorList>
    </citation>
    <scope>NUCLEOTIDE SEQUENCE [LARGE SCALE GENOMIC DNA]</scope>
    <source>
        <strain evidence="3 4">ATCC MYA-3509</strain>
    </source>
</reference>
<evidence type="ECO:0000256" key="2">
    <source>
        <dbReference type="SAM" id="MobiDB-lite"/>
    </source>
</evidence>
<evidence type="ECO:0000313" key="3">
    <source>
        <dbReference type="EMBL" id="KAL0484230.1"/>
    </source>
</evidence>
<feature type="coiled-coil region" evidence="1">
    <location>
        <begin position="876"/>
        <end position="910"/>
    </location>
</feature>
<feature type="compositionally biased region" description="Polar residues" evidence="2">
    <location>
        <begin position="1601"/>
        <end position="1612"/>
    </location>
</feature>
<comment type="caution">
    <text evidence="3">The sequence shown here is derived from an EMBL/GenBank/DDBJ whole genome shotgun (WGS) entry which is preliminary data.</text>
</comment>
<protein>
    <submittedName>
        <fullName evidence="3">Nucleoprotein TPR</fullName>
    </submittedName>
</protein>
<sequence>MSEQVATGSDQMDADLIIDWENSLVTEEEFEQLKADPLQLLSQCNTRSTENFRRTETTLKNEIEKLKSEKNLDAQTQRDQSETELNALERRNEKFREERNAAVARSEELESRILSLDEIINEFKDNVSSLKQKIAHQARDLEEAQSQLEKTKDEKVRQLTSFSKKDEEVRVLNDDLSKLTEKYKALNRQKIEFEDRLNEANTATIPLNFTIDKIKHEKKLVEDQNAFLNESLQKLSNEFLQSKSQMSVEIIKARGEHSAAVEQIKQLEFSKATLTANNNSLQSRADAYLTEIRDLRNDFENQTLSLKRELEAAKHLSQLSESRQSEAEQSLLQVRKESSDQKEKYNKHIALLNQDLDKYKQINNTLSEEFELLKKNNSSSLSSPLRVSALTKGISSSDIYSKFVSVSEENIELKRENNTLKASIDAIQEEILEFEPLSEAQRSEHERLQMSHVNLTRELRDTKEKLKTFTSQVNTFKKKNIDLTAANAALSKEHAELYEQVNMLLIECRNYKLTLNESANVTETEISLMAEDDNYDPNEPVQMSFETITFKDVTQLQNQLRSALRNLRESEVKHRHQLESIRSEESNNIESQIKSYQDRVNKLKDDSKRQFEKYNLVVKERDYFRELNKQHLRVNKKSSFDSQPLSFDLNQSIQSSSSSTNNTSQIDFENQKNEFINEIETYKSESQKLKIERLQLQNQLSNKSNEVAHYIERLNQTNILLQNSTTEIQNLRQHSTCQSQSLQNAIRQQDKLRDEMNQIQHKMNDYTNQISHYKSESNYLKQQNDQLSKDREELRQSRDQTEKFYNNLQQIQSTMSLNDKKQVEKTILELDQIKSQLEVASEKLEQERILTREANIQLELKQSECRDLLASKDVLIGKLKEEIASDSSKLESYQRENRSLSTRINILEQRLDSSNSSSSITSSSSSNQLDSVEVEALKRDLESSRSLVQEKKSQHESLLNQLKESESSRTHLLTELESTNQSHQISINDYKSQIEQLQSALDVESELLVAEKNQLIQSNEKISELTSRYESLISELNMIKESQRSEKSVVESSQDQIQQYQKSYQEQKEKFENLLKQYSSDVTKMNELENSNASLREEFRLITLQFNNQNQQLNGMNEQFKSRESALKNVIEDSNQRIRDLERQRDILLSENEILNVELKRAVLPDVTQSSSSTTNLERDQVEELREMVRFVRKDKDMISSKLSVVEFESARNRQMYEQSARDLERCRSDFELFKNQIESTKSIDDSTLQQLDLLKESNQALRHNYEQLTKQFDLEKLQRQQAQDSYEPLHKELLTSRGQVNVLEKEISNLQKDVEHWQRRSQSLIEKYKQIDPKEHSDLKLECEEKTNRIDELNQQVIDLKSKLESSEHLTKRQDLEKIGELESKIVDLEQKVKSLNRAGLNWKNKFEALSKSDEELKKENEELNSKLELSNKQLESVKSQLSEKSDQSETTTAEHWKGIYKTKLQKFKSENETKIKNLDKLKTEAQEKIVELEKENLELSNKLSEQKTKLVKTMRLLVDMKNKYKDQEEAEQEDDNQQEDDQQEQEEQQQGGDEEENTSEKEVVAEEKAPVVEAPAPAPAPAAVLSPAEILRAQLLNRINKSQKVSSPAVTTPTEITTPTTPVDEQEKSKKRSRVSEDAPQEEEGQKKKKTKIDRRALQSTEEQESAEPEQDEDNE</sequence>
<dbReference type="PANTHER" id="PTHR18898">
    <property type="entry name" value="NUCLEOPROTEIN TPR-RELATED"/>
    <property type="match status" value="1"/>
</dbReference>
<dbReference type="Proteomes" id="UP001431209">
    <property type="component" value="Unassembled WGS sequence"/>
</dbReference>
<feature type="region of interest" description="Disordered" evidence="2">
    <location>
        <begin position="1525"/>
        <end position="1585"/>
    </location>
</feature>
<name>A0AAW2Z5M4_9EUKA</name>
<dbReference type="GO" id="GO:0006406">
    <property type="term" value="P:mRNA export from nucleus"/>
    <property type="evidence" value="ECO:0007669"/>
    <property type="project" value="TreeGrafter"/>
</dbReference>
<proteinExistence type="predicted"/>
<feature type="coiled-coil region" evidence="1">
    <location>
        <begin position="49"/>
        <end position="238"/>
    </location>
</feature>
<feature type="coiled-coil region" evidence="1">
    <location>
        <begin position="934"/>
        <end position="1158"/>
    </location>
</feature>
<dbReference type="GO" id="GO:0005643">
    <property type="term" value="C:nuclear pore"/>
    <property type="evidence" value="ECO:0007669"/>
    <property type="project" value="TreeGrafter"/>
</dbReference>
<dbReference type="GO" id="GO:0017056">
    <property type="term" value="F:structural constituent of nuclear pore"/>
    <property type="evidence" value="ECO:0007669"/>
    <property type="project" value="TreeGrafter"/>
</dbReference>
<gene>
    <name evidence="3" type="ORF">AKO1_004864</name>
</gene>
<feature type="compositionally biased region" description="Acidic residues" evidence="2">
    <location>
        <begin position="1664"/>
        <end position="1678"/>
    </location>
</feature>
<feature type="coiled-coil region" evidence="1">
    <location>
        <begin position="553"/>
        <end position="613"/>
    </location>
</feature>
<feature type="coiled-coil region" evidence="1">
    <location>
        <begin position="342"/>
        <end position="376"/>
    </location>
</feature>
<organism evidence="3 4">
    <name type="scientific">Acrasis kona</name>
    <dbReference type="NCBI Taxonomy" id="1008807"/>
    <lineage>
        <taxon>Eukaryota</taxon>
        <taxon>Discoba</taxon>
        <taxon>Heterolobosea</taxon>
        <taxon>Tetramitia</taxon>
        <taxon>Eutetramitia</taxon>
        <taxon>Acrasidae</taxon>
        <taxon>Acrasis</taxon>
    </lineage>
</organism>
<evidence type="ECO:0000313" key="4">
    <source>
        <dbReference type="Proteomes" id="UP001431209"/>
    </source>
</evidence>
<keyword evidence="4" id="KW-1185">Reference proteome</keyword>